<dbReference type="Pfam" id="PF24809">
    <property type="entry name" value="DUF7708"/>
    <property type="match status" value="1"/>
</dbReference>
<dbReference type="Proteomes" id="UP000800094">
    <property type="component" value="Unassembled WGS sequence"/>
</dbReference>
<dbReference type="InterPro" id="IPR027417">
    <property type="entry name" value="P-loop_NTPase"/>
</dbReference>
<protein>
    <recommendedName>
        <fullName evidence="7">NACHT domain-containing protein</fullName>
    </recommendedName>
</protein>
<sequence>MAAPIGTTRPAIERPAVDDLWARAADQLSSTDKKAINFNRPDKLNILKELHHEAEQARQTAVKKQWTFRRKNGETVIVRDVFEKVIRWLDTFKQVGDVAVQYDPAHAALPWAAIRLILQIAVNDSNIRTAVVEGLALVAEIICRCAVVENLYLPQQSDAGVELKRALVQLYASILMFLSESTRYTKRITNGKSILGTLAGTTQLDATLGQVRLDEGLVQRCQSLADKADSVRGHTELKALLENIDAPMQRVDQSLRSLQDDLDTRRRIQILQWLSPEPYLQHHKQAIRDMLPGTGQWLLSDVQFKQWKKESASSILWLHGAPGTGKSKIVSIVIKDLIQGFRAGTNTQPIFFYCSRNPAEASRSDPQAILASIARQLSAAELGKSLLDPVIRVFLEEESTGFASGSTWQPDIEESCELIMELIKFYPMTTIVIDAMDECDSTKRTDFLKTLQTILQKSTSLVKIFISSRDDLDIKSMLDDYPNVVLDHWKNRNDIDQFVEKEADQLIRDGKLFRHSDSKDEMRDVVTSEVKKKAKGMFRWASLQLQYLCTFSVDADIKASLGRLPPGLHASYRQNLTAATERPGEHHALIRKNIFSWLLCSQSYLSTERLLSAASIGIEKGCRVQYCTVGLILDICNNFVVLDTVQNTFRFAHLSVREFLENEPEFSYPSSNALIAEVSLWIMLCGSKSPSTEAVMAHVNWNSQAALGHAEEIAEYCFRFWVGHYKSAREEDFSSAYKTALLFFLFGKSEAIFHSKEWMSPVDEILSQVYLNQLMGDISNVDRKGSSPPELATWEKNARLLKDRLRAERVPGVKIRPIKKRRKWQCFDDATILAHPTGKAGVFLCSANDLIEPLRAVDAKDFVDYGWTNAQGLNILQVAAKNGCCAVLNYFMHQTLATIDFNEDVLVAQAQSESGAEILRLFLDRRSGPMAITEKVIIEASRNKRCGIAILELLLSTGQQLPVTDSVFLAVVQSHGDRNTILEILLRRQRSAFQVTKEVVTAALKYTYTHEVMKAMVLNGILKDYGADPATLLLASDPIESARKTYLTQHRGVVGTGQYGVSSLPRFPLEPWAQETSGPPLQVVTSREVLSKNLIRVIYNRSGRWVYLNVKDIGEDEMQKILALDVWEY</sequence>
<dbReference type="PANTHER" id="PTHR10039">
    <property type="entry name" value="AMELOGENIN"/>
    <property type="match status" value="1"/>
</dbReference>
<dbReference type="InterPro" id="IPR054471">
    <property type="entry name" value="GPIID_WHD"/>
</dbReference>
<dbReference type="PANTHER" id="PTHR10039:SF16">
    <property type="entry name" value="GPI INOSITOL-DEACYLASE"/>
    <property type="match status" value="1"/>
</dbReference>
<evidence type="ECO:0000256" key="1">
    <source>
        <dbReference type="ARBA" id="ARBA00022737"/>
    </source>
</evidence>
<dbReference type="RefSeq" id="XP_033677496.1">
    <property type="nucleotide sequence ID" value="XM_033835952.1"/>
</dbReference>
<dbReference type="InterPro" id="IPR056125">
    <property type="entry name" value="DUF7708"/>
</dbReference>
<feature type="domain" description="GPI inositol-deacylase winged helix" evidence="2">
    <location>
        <begin position="591"/>
        <end position="663"/>
    </location>
</feature>
<dbReference type="Pfam" id="PF24883">
    <property type="entry name" value="NPHP3_N"/>
    <property type="match status" value="1"/>
</dbReference>
<dbReference type="SUPFAM" id="SSF52540">
    <property type="entry name" value="P-loop containing nucleoside triphosphate hydrolases"/>
    <property type="match status" value="1"/>
</dbReference>
<evidence type="ECO:0000259" key="2">
    <source>
        <dbReference type="Pfam" id="PF22939"/>
    </source>
</evidence>
<dbReference type="GeneID" id="54589282"/>
<dbReference type="Gene3D" id="3.40.50.300">
    <property type="entry name" value="P-loop containing nucleotide triphosphate hydrolases"/>
    <property type="match status" value="1"/>
</dbReference>
<dbReference type="OrthoDB" id="7464126at2759"/>
<reference evidence="5" key="1">
    <citation type="journal article" date="2020" name="Stud. Mycol.">
        <title>101 Dothideomycetes genomes: a test case for predicting lifestyles and emergence of pathogens.</title>
        <authorList>
            <person name="Haridas S."/>
            <person name="Albert R."/>
            <person name="Binder M."/>
            <person name="Bloem J."/>
            <person name="Labutti K."/>
            <person name="Salamov A."/>
            <person name="Andreopoulos B."/>
            <person name="Baker S."/>
            <person name="Barry K."/>
            <person name="Bills G."/>
            <person name="Bluhm B."/>
            <person name="Cannon C."/>
            <person name="Castanera R."/>
            <person name="Culley D."/>
            <person name="Daum C."/>
            <person name="Ezra D."/>
            <person name="Gonzalez J."/>
            <person name="Henrissat B."/>
            <person name="Kuo A."/>
            <person name="Liang C."/>
            <person name="Lipzen A."/>
            <person name="Lutzoni F."/>
            <person name="Magnuson J."/>
            <person name="Mondo S."/>
            <person name="Nolan M."/>
            <person name="Ohm R."/>
            <person name="Pangilinan J."/>
            <person name="Park H.-J."/>
            <person name="Ramirez L."/>
            <person name="Alfaro M."/>
            <person name="Sun H."/>
            <person name="Tritt A."/>
            <person name="Yoshinaga Y."/>
            <person name="Zwiers L.-H."/>
            <person name="Turgeon B."/>
            <person name="Goodwin S."/>
            <person name="Spatafora J."/>
            <person name="Crous P."/>
            <person name="Grigoriev I."/>
        </authorList>
    </citation>
    <scope>NUCLEOTIDE SEQUENCE</scope>
    <source>
        <strain evidence="5">CBS 122368</strain>
    </source>
</reference>
<dbReference type="InterPro" id="IPR055530">
    <property type="entry name" value="DUF7104"/>
</dbReference>
<evidence type="ECO:0008006" key="7">
    <source>
        <dbReference type="Google" id="ProtNLM"/>
    </source>
</evidence>
<feature type="domain" description="DUF7708" evidence="3">
    <location>
        <begin position="83"/>
        <end position="192"/>
    </location>
</feature>
<dbReference type="AlphaFoldDB" id="A0A6A6HXN2"/>
<feature type="domain" description="Nephrocystin 3-like N-terminal" evidence="4">
    <location>
        <begin position="293"/>
        <end position="469"/>
    </location>
</feature>
<dbReference type="Pfam" id="PF23397">
    <property type="entry name" value="DUF7104"/>
    <property type="match status" value="2"/>
</dbReference>
<name>A0A6A6HXN2_9PLEO</name>
<accession>A0A6A6HXN2</accession>
<gene>
    <name evidence="5" type="ORF">BU26DRAFT_609846</name>
</gene>
<dbReference type="EMBL" id="ML987207">
    <property type="protein sequence ID" value="KAF2242492.1"/>
    <property type="molecule type" value="Genomic_DNA"/>
</dbReference>
<dbReference type="Pfam" id="PF22939">
    <property type="entry name" value="WHD_GPIID"/>
    <property type="match status" value="1"/>
</dbReference>
<evidence type="ECO:0000313" key="5">
    <source>
        <dbReference type="EMBL" id="KAF2242492.1"/>
    </source>
</evidence>
<keyword evidence="1" id="KW-0677">Repeat</keyword>
<organism evidence="5 6">
    <name type="scientific">Trematosphaeria pertusa</name>
    <dbReference type="NCBI Taxonomy" id="390896"/>
    <lineage>
        <taxon>Eukaryota</taxon>
        <taxon>Fungi</taxon>
        <taxon>Dikarya</taxon>
        <taxon>Ascomycota</taxon>
        <taxon>Pezizomycotina</taxon>
        <taxon>Dothideomycetes</taxon>
        <taxon>Pleosporomycetidae</taxon>
        <taxon>Pleosporales</taxon>
        <taxon>Massarineae</taxon>
        <taxon>Trematosphaeriaceae</taxon>
        <taxon>Trematosphaeria</taxon>
    </lineage>
</organism>
<evidence type="ECO:0000313" key="6">
    <source>
        <dbReference type="Proteomes" id="UP000800094"/>
    </source>
</evidence>
<evidence type="ECO:0000259" key="3">
    <source>
        <dbReference type="Pfam" id="PF24809"/>
    </source>
</evidence>
<proteinExistence type="predicted"/>
<keyword evidence="6" id="KW-1185">Reference proteome</keyword>
<dbReference type="InterPro" id="IPR056884">
    <property type="entry name" value="NPHP3-like_N"/>
</dbReference>
<evidence type="ECO:0000259" key="4">
    <source>
        <dbReference type="Pfam" id="PF24883"/>
    </source>
</evidence>